<dbReference type="GeneID" id="25737809"/>
<proteinExistence type="predicted"/>
<dbReference type="RefSeq" id="XP_013902051.1">
    <property type="nucleotide sequence ID" value="XM_014046597.1"/>
</dbReference>
<dbReference type="Proteomes" id="UP000054498">
    <property type="component" value="Unassembled WGS sequence"/>
</dbReference>
<sequence>MSPLHAAPRCPAAAALLAEGDGGGEGGVGNGEAGAGTGWADLLSVADLDVLEAVRSAADRLLPLVARGGGGGGGDGGAAACSDGPARLDARALLAVAVVLQEAARDASAAAETRGGIVAP</sequence>
<keyword evidence="2" id="KW-1185">Reference proteome</keyword>
<reference evidence="1 2" key="1">
    <citation type="journal article" date="2013" name="BMC Genomics">
        <title>Reconstruction of the lipid metabolism for the microalga Monoraphidium neglectum from its genome sequence reveals characteristics suitable for biofuel production.</title>
        <authorList>
            <person name="Bogen C."/>
            <person name="Al-Dilaimi A."/>
            <person name="Albersmeier A."/>
            <person name="Wichmann J."/>
            <person name="Grundmann M."/>
            <person name="Rupp O."/>
            <person name="Lauersen K.J."/>
            <person name="Blifernez-Klassen O."/>
            <person name="Kalinowski J."/>
            <person name="Goesmann A."/>
            <person name="Mussgnug J.H."/>
            <person name="Kruse O."/>
        </authorList>
    </citation>
    <scope>NUCLEOTIDE SEQUENCE [LARGE SCALE GENOMIC DNA]</scope>
    <source>
        <strain evidence="1 2">SAG 48.87</strain>
    </source>
</reference>
<protein>
    <submittedName>
        <fullName evidence="1">Uncharacterized protein</fullName>
    </submittedName>
</protein>
<organism evidence="1 2">
    <name type="scientific">Monoraphidium neglectum</name>
    <dbReference type="NCBI Taxonomy" id="145388"/>
    <lineage>
        <taxon>Eukaryota</taxon>
        <taxon>Viridiplantae</taxon>
        <taxon>Chlorophyta</taxon>
        <taxon>core chlorophytes</taxon>
        <taxon>Chlorophyceae</taxon>
        <taxon>CS clade</taxon>
        <taxon>Sphaeropleales</taxon>
        <taxon>Selenastraceae</taxon>
        <taxon>Monoraphidium</taxon>
    </lineage>
</organism>
<evidence type="ECO:0000313" key="1">
    <source>
        <dbReference type="EMBL" id="KIZ03032.1"/>
    </source>
</evidence>
<dbReference type="KEGG" id="mng:MNEG_4932"/>
<dbReference type="EMBL" id="KK100928">
    <property type="protein sequence ID" value="KIZ03032.1"/>
    <property type="molecule type" value="Genomic_DNA"/>
</dbReference>
<gene>
    <name evidence="1" type="ORF">MNEG_4932</name>
</gene>
<accession>A0A0D2MRE8</accession>
<name>A0A0D2MRE8_9CHLO</name>
<dbReference type="AlphaFoldDB" id="A0A0D2MRE8"/>
<evidence type="ECO:0000313" key="2">
    <source>
        <dbReference type="Proteomes" id="UP000054498"/>
    </source>
</evidence>